<protein>
    <submittedName>
        <fullName evidence="6">Protein kinase domain-containing protein</fullName>
    </submittedName>
</protein>
<reference evidence="6" key="1">
    <citation type="submission" date="2017-02" db="UniProtKB">
        <authorList>
            <consortium name="WormBaseParasite"/>
        </authorList>
    </citation>
    <scope>IDENTIFICATION</scope>
</reference>
<dbReference type="GO" id="GO:0000226">
    <property type="term" value="P:microtubule cytoskeleton organization"/>
    <property type="evidence" value="ECO:0007669"/>
    <property type="project" value="TreeGrafter"/>
</dbReference>
<evidence type="ECO:0000259" key="4">
    <source>
        <dbReference type="PROSITE" id="PS50011"/>
    </source>
</evidence>
<feature type="domain" description="Protein kinase" evidence="4">
    <location>
        <begin position="36"/>
        <end position="286"/>
    </location>
</feature>
<name>A0A0N4ZP18_PARTI</name>
<evidence type="ECO:0000313" key="5">
    <source>
        <dbReference type="Proteomes" id="UP000038045"/>
    </source>
</evidence>
<dbReference type="Proteomes" id="UP000038045">
    <property type="component" value="Unplaced"/>
</dbReference>
<evidence type="ECO:0000256" key="2">
    <source>
        <dbReference type="ARBA" id="ARBA00022741"/>
    </source>
</evidence>
<dbReference type="GO" id="GO:0050321">
    <property type="term" value="F:tau-protein kinase activity"/>
    <property type="evidence" value="ECO:0007669"/>
    <property type="project" value="TreeGrafter"/>
</dbReference>
<keyword evidence="5" id="KW-1185">Reference proteome</keyword>
<keyword evidence="3" id="KW-0067">ATP-binding</keyword>
<dbReference type="InterPro" id="IPR011009">
    <property type="entry name" value="Kinase-like_dom_sf"/>
</dbReference>
<evidence type="ECO:0000256" key="1">
    <source>
        <dbReference type="ARBA" id="ARBA00001946"/>
    </source>
</evidence>
<dbReference type="STRING" id="131310.A0A0N4ZP18"/>
<evidence type="ECO:0000256" key="3">
    <source>
        <dbReference type="ARBA" id="ARBA00022840"/>
    </source>
</evidence>
<dbReference type="PANTHER" id="PTHR24346:SF42">
    <property type="entry name" value="SERINE_THREONINE-PROTEIN KINASE SIK3"/>
    <property type="match status" value="1"/>
</dbReference>
<dbReference type="Gene3D" id="1.10.510.10">
    <property type="entry name" value="Transferase(Phosphotransferase) domain 1"/>
    <property type="match status" value="1"/>
</dbReference>
<dbReference type="SMART" id="SM00220">
    <property type="entry name" value="S_TKc"/>
    <property type="match status" value="1"/>
</dbReference>
<dbReference type="SUPFAM" id="SSF56112">
    <property type="entry name" value="Protein kinase-like (PK-like)"/>
    <property type="match status" value="1"/>
</dbReference>
<proteinExistence type="predicted"/>
<dbReference type="PROSITE" id="PS50011">
    <property type="entry name" value="PROTEIN_KINASE_DOM"/>
    <property type="match status" value="1"/>
</dbReference>
<sequence>MHLDKIQSQSFVNKFPNASDSLYPAYKDIIEKTETDIEIPCIYHTGHSTVYKGFSKKYNKIVAIKIIHKNEIPESCRETFLPRELFVTRVVDHPNLAKCLYISEPNDSKIVIISEYYNNGTLEDFIRCNGRLPEKTSSIIFRQLIEAINYLHSRGVVHRDIKPLNMLFDENGNLKLVDFGFAKKVEAKERSTSFCGSANYTTANVILQKPYCPYAADWYSVGVVLYVMLTGEFPMNPADRLRLGIDEVRFFHYFPSKRASKLLNELLKSDEETRARYEECMNSDFMKFHNGEWQLSDNRYIFKFQY</sequence>
<dbReference type="AlphaFoldDB" id="A0A0N4ZP18"/>
<dbReference type="Pfam" id="PF00069">
    <property type="entry name" value="Pkinase"/>
    <property type="match status" value="1"/>
</dbReference>
<dbReference type="GO" id="GO:0005737">
    <property type="term" value="C:cytoplasm"/>
    <property type="evidence" value="ECO:0007669"/>
    <property type="project" value="TreeGrafter"/>
</dbReference>
<dbReference type="GO" id="GO:0005524">
    <property type="term" value="F:ATP binding"/>
    <property type="evidence" value="ECO:0007669"/>
    <property type="project" value="UniProtKB-KW"/>
</dbReference>
<dbReference type="PANTHER" id="PTHR24346">
    <property type="entry name" value="MAP/MICROTUBULE AFFINITY-REGULATING KINASE"/>
    <property type="match status" value="1"/>
</dbReference>
<keyword evidence="2" id="KW-0547">Nucleotide-binding</keyword>
<dbReference type="PROSITE" id="PS00108">
    <property type="entry name" value="PROTEIN_KINASE_ST"/>
    <property type="match status" value="1"/>
</dbReference>
<comment type="cofactor">
    <cofactor evidence="1">
        <name>Mg(2+)</name>
        <dbReference type="ChEBI" id="CHEBI:18420"/>
    </cofactor>
</comment>
<dbReference type="FunFam" id="1.10.510.10:FF:000571">
    <property type="entry name" value="Maternal embryonic leucine zipper kinase"/>
    <property type="match status" value="1"/>
</dbReference>
<organism evidence="5 6">
    <name type="scientific">Parastrongyloides trichosuri</name>
    <name type="common">Possum-specific nematode worm</name>
    <dbReference type="NCBI Taxonomy" id="131310"/>
    <lineage>
        <taxon>Eukaryota</taxon>
        <taxon>Metazoa</taxon>
        <taxon>Ecdysozoa</taxon>
        <taxon>Nematoda</taxon>
        <taxon>Chromadorea</taxon>
        <taxon>Rhabditida</taxon>
        <taxon>Tylenchina</taxon>
        <taxon>Panagrolaimomorpha</taxon>
        <taxon>Strongyloidoidea</taxon>
        <taxon>Strongyloididae</taxon>
        <taxon>Parastrongyloides</taxon>
    </lineage>
</organism>
<dbReference type="InterPro" id="IPR008271">
    <property type="entry name" value="Ser/Thr_kinase_AS"/>
</dbReference>
<dbReference type="GO" id="GO:0035556">
    <property type="term" value="P:intracellular signal transduction"/>
    <property type="evidence" value="ECO:0007669"/>
    <property type="project" value="TreeGrafter"/>
</dbReference>
<evidence type="ECO:0000313" key="6">
    <source>
        <dbReference type="WBParaSite" id="PTRK_0001028100.1"/>
    </source>
</evidence>
<accession>A0A0N4ZP18</accession>
<dbReference type="InterPro" id="IPR000719">
    <property type="entry name" value="Prot_kinase_dom"/>
</dbReference>
<dbReference type="WBParaSite" id="PTRK_0001028100.1">
    <property type="protein sequence ID" value="PTRK_0001028100.1"/>
    <property type="gene ID" value="PTRK_0001028100"/>
</dbReference>